<dbReference type="Pfam" id="PF13439">
    <property type="entry name" value="Glyco_transf_4"/>
    <property type="match status" value="1"/>
</dbReference>
<dbReference type="OrthoDB" id="9775208at2"/>
<dbReference type="RefSeq" id="WP_105073832.1">
    <property type="nucleotide sequence ID" value="NZ_PPGH01000035.1"/>
</dbReference>
<dbReference type="InterPro" id="IPR017522">
    <property type="entry name" value="Sugar_tfrase_PEP-CTERM_Stp2"/>
</dbReference>
<dbReference type="PANTHER" id="PTHR12526:SF636">
    <property type="entry name" value="BLL3647 PROTEIN"/>
    <property type="match status" value="1"/>
</dbReference>
<dbReference type="Gene3D" id="3.40.50.2000">
    <property type="entry name" value="Glycogen Phosphorylase B"/>
    <property type="match status" value="2"/>
</dbReference>
<keyword evidence="3" id="KW-1185">Reference proteome</keyword>
<dbReference type="Proteomes" id="UP000239936">
    <property type="component" value="Unassembled WGS sequence"/>
</dbReference>
<dbReference type="GO" id="GO:0016757">
    <property type="term" value="F:glycosyltransferase activity"/>
    <property type="evidence" value="ECO:0007669"/>
    <property type="project" value="UniProtKB-ARBA"/>
</dbReference>
<evidence type="ECO:0000313" key="3">
    <source>
        <dbReference type="Proteomes" id="UP000239936"/>
    </source>
</evidence>
<gene>
    <name evidence="2" type="ORF">CXB77_10430</name>
</gene>
<dbReference type="SUPFAM" id="SSF53756">
    <property type="entry name" value="UDP-Glycosyltransferase/glycogen phosphorylase"/>
    <property type="match status" value="1"/>
</dbReference>
<dbReference type="InterPro" id="IPR028098">
    <property type="entry name" value="Glyco_trans_4-like_N"/>
</dbReference>
<keyword evidence="2" id="KW-0808">Transferase</keyword>
<feature type="domain" description="Glycosyltransferase subfamily 4-like N-terminal" evidence="1">
    <location>
        <begin position="21"/>
        <end position="181"/>
    </location>
</feature>
<proteinExistence type="predicted"/>
<accession>A0A2S7XRV2</accession>
<evidence type="ECO:0000259" key="1">
    <source>
        <dbReference type="Pfam" id="PF13439"/>
    </source>
</evidence>
<dbReference type="PANTHER" id="PTHR12526">
    <property type="entry name" value="GLYCOSYLTRANSFERASE"/>
    <property type="match status" value="1"/>
</dbReference>
<sequence length="384" mass="42740">MSHSTRNNPPLIAHIIHRLAIGGLENGLVNLINHMPTNRYRHAIICMTEYTDFSQRIQHNDVTLHALHKREGNDFSIHGRLWRLLRQLRPAIVHTRNLATLEMQTTAAFAGVRHRVHGEHGWDIGDLDGSSIKQRRLRQLFRPFISQYIVLSQHQRDYLLKHIGVPAARISHICNGVDTQRFYPTSASHISALPNGFAPPGTLVIGTVMRMQPVKAPEILVDSFIQLLAQEPTARERIRLVMIGDGALLPMLRERLTAAGVINLAWLPGARDDIPDLLRSFDVFVLPSLAEGICNTILEAMASGLPVIATRVGGNPELVIAGETGDLIAPANVNELTATLAAYLHSPARIQREGEAARHRAEQEFSLDTMVGRYLAVYDKLLTH</sequence>
<dbReference type="Pfam" id="PF13692">
    <property type="entry name" value="Glyco_trans_1_4"/>
    <property type="match status" value="1"/>
</dbReference>
<dbReference type="NCBIfam" id="TIGR03088">
    <property type="entry name" value="stp2"/>
    <property type="match status" value="1"/>
</dbReference>
<protein>
    <submittedName>
        <fullName evidence="2">Sugar transferase</fullName>
    </submittedName>
</protein>
<comment type="caution">
    <text evidence="2">The sequence shown here is derived from an EMBL/GenBank/DDBJ whole genome shotgun (WGS) entry which is preliminary data.</text>
</comment>
<reference evidence="2 3" key="1">
    <citation type="submission" date="2018-01" db="EMBL/GenBank/DDBJ databases">
        <title>The complete genome sequence of Chromatium okenii LaCa, a purple sulfur bacterium with a turbulent life.</title>
        <authorList>
            <person name="Luedin S.M."/>
            <person name="Liechti N."/>
            <person name="Storelli N."/>
            <person name="Danza F."/>
            <person name="Wittwer M."/>
            <person name="Pothier J.F."/>
            <person name="Tonolla M.A."/>
        </authorList>
    </citation>
    <scope>NUCLEOTIDE SEQUENCE [LARGE SCALE GENOMIC DNA]</scope>
    <source>
        <strain evidence="2 3">LaCa</strain>
    </source>
</reference>
<dbReference type="AlphaFoldDB" id="A0A2S7XRV2"/>
<name>A0A2S7XRV2_9GAMM</name>
<organism evidence="2 3">
    <name type="scientific">Chromatium okenii</name>
    <dbReference type="NCBI Taxonomy" id="61644"/>
    <lineage>
        <taxon>Bacteria</taxon>
        <taxon>Pseudomonadati</taxon>
        <taxon>Pseudomonadota</taxon>
        <taxon>Gammaproteobacteria</taxon>
        <taxon>Chromatiales</taxon>
        <taxon>Chromatiaceae</taxon>
        <taxon>Chromatium</taxon>
    </lineage>
</organism>
<evidence type="ECO:0000313" key="2">
    <source>
        <dbReference type="EMBL" id="PQJ96198.1"/>
    </source>
</evidence>
<dbReference type="EMBL" id="PPGH01000035">
    <property type="protein sequence ID" value="PQJ96198.1"/>
    <property type="molecule type" value="Genomic_DNA"/>
</dbReference>